<comment type="cofactor">
    <cofactor evidence="1">
        <name>pantetheine 4'-phosphate</name>
        <dbReference type="ChEBI" id="CHEBI:47942"/>
    </cofactor>
</comment>
<proteinExistence type="predicted"/>
<dbReference type="SMART" id="SM00824">
    <property type="entry name" value="PKS_TE"/>
    <property type="match status" value="1"/>
</dbReference>
<dbReference type="SMART" id="SM00823">
    <property type="entry name" value="PKS_PP"/>
    <property type="match status" value="1"/>
</dbReference>
<dbReference type="InterPro" id="IPR020806">
    <property type="entry name" value="PKS_PP-bd"/>
</dbReference>
<dbReference type="Gene3D" id="3.40.50.1820">
    <property type="entry name" value="alpha/beta hydrolase"/>
    <property type="match status" value="1"/>
</dbReference>
<dbReference type="InterPro" id="IPR023213">
    <property type="entry name" value="CAT-like_dom_sf"/>
</dbReference>
<dbReference type="RefSeq" id="WP_016188864.1">
    <property type="nucleotide sequence ID" value="NZ_AOSG01000052.1"/>
</dbReference>
<dbReference type="InterPro" id="IPR009081">
    <property type="entry name" value="PP-bd_ACP"/>
</dbReference>
<dbReference type="InterPro" id="IPR001031">
    <property type="entry name" value="Thioesterase"/>
</dbReference>
<evidence type="ECO:0000259" key="4">
    <source>
        <dbReference type="PROSITE" id="PS50075"/>
    </source>
</evidence>
<organism evidence="5 6">
    <name type="scientific">Thermobifida fusca TM51</name>
    <dbReference type="NCBI Taxonomy" id="1169414"/>
    <lineage>
        <taxon>Bacteria</taxon>
        <taxon>Bacillati</taxon>
        <taxon>Actinomycetota</taxon>
        <taxon>Actinomycetes</taxon>
        <taxon>Streptosporangiales</taxon>
        <taxon>Nocardiopsidaceae</taxon>
        <taxon>Thermobifida</taxon>
    </lineage>
</organism>
<dbReference type="GO" id="GO:0043041">
    <property type="term" value="P:amino acid activation for nonribosomal peptide biosynthetic process"/>
    <property type="evidence" value="ECO:0007669"/>
    <property type="project" value="TreeGrafter"/>
</dbReference>
<dbReference type="NCBIfam" id="TIGR01733">
    <property type="entry name" value="AA-adenyl-dom"/>
    <property type="match status" value="1"/>
</dbReference>
<dbReference type="InterPro" id="IPR025110">
    <property type="entry name" value="AMP-bd_C"/>
</dbReference>
<dbReference type="GO" id="GO:0005737">
    <property type="term" value="C:cytoplasm"/>
    <property type="evidence" value="ECO:0007669"/>
    <property type="project" value="TreeGrafter"/>
</dbReference>
<dbReference type="Pfam" id="PF00501">
    <property type="entry name" value="AMP-binding"/>
    <property type="match status" value="1"/>
</dbReference>
<dbReference type="PANTHER" id="PTHR45527:SF1">
    <property type="entry name" value="FATTY ACID SYNTHASE"/>
    <property type="match status" value="1"/>
</dbReference>
<dbReference type="InterPro" id="IPR036736">
    <property type="entry name" value="ACP-like_sf"/>
</dbReference>
<evidence type="ECO:0000256" key="3">
    <source>
        <dbReference type="ARBA" id="ARBA00022553"/>
    </source>
</evidence>
<dbReference type="GO" id="GO:0072330">
    <property type="term" value="P:monocarboxylic acid biosynthetic process"/>
    <property type="evidence" value="ECO:0007669"/>
    <property type="project" value="UniProtKB-ARBA"/>
</dbReference>
<feature type="domain" description="Carrier" evidence="4">
    <location>
        <begin position="980"/>
        <end position="1055"/>
    </location>
</feature>
<name>A0A9P2TB77_THEFU</name>
<dbReference type="InterPro" id="IPR029058">
    <property type="entry name" value="AB_hydrolase_fold"/>
</dbReference>
<dbReference type="InterPro" id="IPR020802">
    <property type="entry name" value="TesA-like"/>
</dbReference>
<dbReference type="SUPFAM" id="SSF47336">
    <property type="entry name" value="ACP-like"/>
    <property type="match status" value="1"/>
</dbReference>
<dbReference type="EMBL" id="AOSG01000052">
    <property type="protein sequence ID" value="EOR71061.1"/>
    <property type="molecule type" value="Genomic_DNA"/>
</dbReference>
<protein>
    <submittedName>
        <fullName evidence="5">Amino acid adenylation protein</fullName>
    </submittedName>
</protein>
<dbReference type="InterPro" id="IPR001242">
    <property type="entry name" value="Condensation_dom"/>
</dbReference>
<dbReference type="Pfam" id="PF13193">
    <property type="entry name" value="AMP-binding_C"/>
    <property type="match status" value="1"/>
</dbReference>
<dbReference type="InterPro" id="IPR045851">
    <property type="entry name" value="AMP-bd_C_sf"/>
</dbReference>
<dbReference type="FunFam" id="1.10.1200.10:FF:000016">
    <property type="entry name" value="Non-ribosomal peptide synthase"/>
    <property type="match status" value="1"/>
</dbReference>
<dbReference type="InterPro" id="IPR006162">
    <property type="entry name" value="Ppantetheine_attach_site"/>
</dbReference>
<dbReference type="GO" id="GO:0003824">
    <property type="term" value="F:catalytic activity"/>
    <property type="evidence" value="ECO:0007669"/>
    <property type="project" value="InterPro"/>
</dbReference>
<dbReference type="InterPro" id="IPR000873">
    <property type="entry name" value="AMP-dep_synth/lig_dom"/>
</dbReference>
<evidence type="ECO:0000256" key="1">
    <source>
        <dbReference type="ARBA" id="ARBA00001957"/>
    </source>
</evidence>
<evidence type="ECO:0000313" key="6">
    <source>
        <dbReference type="Proteomes" id="UP000014184"/>
    </source>
</evidence>
<reference evidence="5 6" key="1">
    <citation type="journal article" date="2013" name="Genome Announc.">
        <title>Draft Genome Sequence of the Lignocellulose Decomposer Thermobifida fusca Strain TM51.</title>
        <authorList>
            <person name="Toth A."/>
            <person name="Barna T."/>
            <person name="Nagy I."/>
            <person name="Horvath B."/>
            <person name="Nagy I."/>
            <person name="Tancsics A."/>
            <person name="Kriszt B."/>
            <person name="Baka E."/>
            <person name="Fekete C."/>
            <person name="Kukolya J."/>
        </authorList>
    </citation>
    <scope>NUCLEOTIDE SEQUENCE [LARGE SCALE GENOMIC DNA]</scope>
    <source>
        <strain evidence="5 6">TM51</strain>
    </source>
</reference>
<comment type="caution">
    <text evidence="5">The sequence shown here is derived from an EMBL/GenBank/DDBJ whole genome shotgun (WGS) entry which is preliminary data.</text>
</comment>
<sequence>MTTAAAGSREIHEVLPLTPLQEGLLYHATVDEWQLDVYTVQNIFTFSRRVDAAALRAAADALLRRHPALRAGIWYEGVERPVQFIPRQLRAAWREVDLSHLDAAEAQRRLERIRVEQRERRFDLTRPPLVRHVLVRLPGERDVLVLTFHHIVMDGWSGELYNAELMEVYRNGGDASVLPPSRPYRDYLVWLRRQDQAAALNAWRHALGDLTEGTLVAPAEDGTSGTVMPHTVDTVVARPLLDRLTALARRIGVTVNTVVMTVWSLVLRSHTGVDDIVFGSTVSGRPPEIDGVESIVGVFFNTVPVRVRIRPGESVAALLHRVQAEQADLLPYHYVGLADIQRALGGRRLFDTLYVLRNLPYDDEGYQRIREATGLESVTGFDATHYPLTFVAQPGEEFRLSLAYRGDLVDSGTAHALVDRFLRLLEQVTAVPGQPVAALEVLSDRERAALAAAHGDTARDLPEQSLMDLFEQSARAWPHRTALVARDATLTFAELNARANRLARLLLARGVGPETPVAIALPRSSDWVVTLFAVLKAGGAYVPLDLEYPAGRLRVMLADAAPALTVTTTAARGHLPADSGPLLLLDDPAIRDELARMADTDPTDADRPRPLRGDHLAYTIFTSGSTGRPKGVQITGRGLVNMLVNHRETIFGPVVDSLGGRVLRIAHTVSFSFDMSWEELLWLVDGHEVHLLDEELRRDSDRLVDYCRRHSIDVINVTPSYCGQLIEDGLLDPDQYRPSLVLLGGEAVSDTVWQALRGAEGVLGYNLYGPTEYTINTLGGGTADSATPTVGGPIANTQVYVLDSALRPVPPGTPGELYVSGVGLARGYIGRADLTAERFVANPFGPPGSRMYRTGDLVRWRPDGHLDYLGRVDDQVKIRGVRVEPAEITAVLEEQPEVAQAAVVVREDTPGRAQLVGYVVPAAGARIDPAALRRTLADLVPAAMVPAHLVELDRLPLTVNGKLDRAALPAPALPERGGRAPRDELERALCEHVAAVLNVDQVSIDDDFYELGGHSLLAMRLAARLRKHVGVRVGVGTLLAAPTVAQLREYVDTGRRDDLLATVLRLREGGRKPPLFCFHPASGFAWSYAALAPFVDREHPLIGVQFPGLRGEQVPGSMEELVDLYARHVRRVQPRGPYYLVGWSFGGQVAHALATRLQAEGEQVPFLALLDTYPTDTPEVLAAGGVPTTEEAEQEALEFLLSSSQRELPSWLTKPYRREQVVEFLRDSGGVWAGFDAEVIDRVVRARAFTMEVMYRARYRVYDGDLHFFTAAADRDPHSGIGAHLWRRYVTGEVVDHEVDCGHNDLVGPAALAVIGPLLAEGVRRAEAAASHRPLPPTSRSGHS</sequence>
<dbReference type="GO" id="GO:0044550">
    <property type="term" value="P:secondary metabolite biosynthetic process"/>
    <property type="evidence" value="ECO:0007669"/>
    <property type="project" value="TreeGrafter"/>
</dbReference>
<dbReference type="FunFam" id="2.30.38.10:FF:000001">
    <property type="entry name" value="Non-ribosomal peptide synthetase PvdI"/>
    <property type="match status" value="1"/>
</dbReference>
<dbReference type="GO" id="GO:0008610">
    <property type="term" value="P:lipid biosynthetic process"/>
    <property type="evidence" value="ECO:0007669"/>
    <property type="project" value="UniProtKB-ARBA"/>
</dbReference>
<dbReference type="Pfam" id="PF00550">
    <property type="entry name" value="PP-binding"/>
    <property type="match status" value="1"/>
</dbReference>
<evidence type="ECO:0000256" key="2">
    <source>
        <dbReference type="ARBA" id="ARBA00022450"/>
    </source>
</evidence>
<dbReference type="FunFam" id="3.40.50.980:FF:000001">
    <property type="entry name" value="Non-ribosomal peptide synthetase"/>
    <property type="match status" value="1"/>
</dbReference>
<dbReference type="Gene3D" id="3.40.50.980">
    <property type="match status" value="2"/>
</dbReference>
<keyword evidence="6" id="KW-1185">Reference proteome</keyword>
<dbReference type="GO" id="GO:0031177">
    <property type="term" value="F:phosphopantetheine binding"/>
    <property type="evidence" value="ECO:0007669"/>
    <property type="project" value="InterPro"/>
</dbReference>
<dbReference type="CDD" id="cd05930">
    <property type="entry name" value="A_NRPS"/>
    <property type="match status" value="1"/>
</dbReference>
<dbReference type="FunFam" id="3.30.300.30:FF:000010">
    <property type="entry name" value="Enterobactin synthetase component F"/>
    <property type="match status" value="1"/>
</dbReference>
<dbReference type="SUPFAM" id="SSF53474">
    <property type="entry name" value="alpha/beta-Hydrolases"/>
    <property type="match status" value="1"/>
</dbReference>
<dbReference type="Gene3D" id="3.30.559.10">
    <property type="entry name" value="Chloramphenicol acetyltransferase-like domain"/>
    <property type="match status" value="1"/>
</dbReference>
<dbReference type="Gene3D" id="3.30.300.30">
    <property type="match status" value="1"/>
</dbReference>
<evidence type="ECO:0000313" key="5">
    <source>
        <dbReference type="EMBL" id="EOR71061.1"/>
    </source>
</evidence>
<dbReference type="Proteomes" id="UP000014184">
    <property type="component" value="Unassembled WGS sequence"/>
</dbReference>
<dbReference type="Pfam" id="PF00668">
    <property type="entry name" value="Condensation"/>
    <property type="match status" value="1"/>
</dbReference>
<keyword evidence="2" id="KW-0596">Phosphopantetheine</keyword>
<dbReference type="PROSITE" id="PS00012">
    <property type="entry name" value="PHOSPHOPANTETHEINE"/>
    <property type="match status" value="1"/>
</dbReference>
<dbReference type="Gene3D" id="3.30.559.30">
    <property type="entry name" value="Nonribosomal peptide synthetase, condensation domain"/>
    <property type="match status" value="1"/>
</dbReference>
<dbReference type="PROSITE" id="PS50075">
    <property type="entry name" value="CARRIER"/>
    <property type="match status" value="1"/>
</dbReference>
<dbReference type="InterPro" id="IPR010071">
    <property type="entry name" value="AA_adenyl_dom"/>
</dbReference>
<dbReference type="PANTHER" id="PTHR45527">
    <property type="entry name" value="NONRIBOSOMAL PEPTIDE SYNTHETASE"/>
    <property type="match status" value="1"/>
</dbReference>
<keyword evidence="3" id="KW-0597">Phosphoprotein</keyword>
<dbReference type="SUPFAM" id="SSF52777">
    <property type="entry name" value="CoA-dependent acyltransferases"/>
    <property type="match status" value="2"/>
</dbReference>
<gene>
    <name evidence="5" type="ORF">TM51_09606</name>
</gene>
<dbReference type="Pfam" id="PF00975">
    <property type="entry name" value="Thioesterase"/>
    <property type="match status" value="1"/>
</dbReference>
<dbReference type="Gene3D" id="2.30.38.10">
    <property type="entry name" value="Luciferase, Domain 3"/>
    <property type="match status" value="1"/>
</dbReference>
<accession>A0A9P2TB77</accession>
<dbReference type="SUPFAM" id="SSF56801">
    <property type="entry name" value="Acetyl-CoA synthetase-like"/>
    <property type="match status" value="1"/>
</dbReference>